<dbReference type="Pfam" id="PF00486">
    <property type="entry name" value="Trans_reg_C"/>
    <property type="match status" value="1"/>
</dbReference>
<dbReference type="GO" id="GO:0006355">
    <property type="term" value="P:regulation of DNA-templated transcription"/>
    <property type="evidence" value="ECO:0007669"/>
    <property type="project" value="InterPro"/>
</dbReference>
<dbReference type="Gene3D" id="6.10.250.690">
    <property type="match status" value="1"/>
</dbReference>
<keyword evidence="13" id="KW-1185">Reference proteome</keyword>
<dbReference type="SMART" id="SM00448">
    <property type="entry name" value="REC"/>
    <property type="match status" value="1"/>
</dbReference>
<dbReference type="RefSeq" id="WP_094366367.1">
    <property type="nucleotide sequence ID" value="NZ_NOJY02000006.1"/>
</dbReference>
<dbReference type="Gene3D" id="1.10.10.10">
    <property type="entry name" value="Winged helix-like DNA-binding domain superfamily/Winged helix DNA-binding domain"/>
    <property type="match status" value="1"/>
</dbReference>
<organism evidence="12 13">
    <name type="scientific">Romboutsia weinsteinii</name>
    <dbReference type="NCBI Taxonomy" id="2020949"/>
    <lineage>
        <taxon>Bacteria</taxon>
        <taxon>Bacillati</taxon>
        <taxon>Bacillota</taxon>
        <taxon>Clostridia</taxon>
        <taxon>Peptostreptococcales</taxon>
        <taxon>Peptostreptococcaceae</taxon>
        <taxon>Romboutsia</taxon>
    </lineage>
</organism>
<feature type="DNA-binding region" description="OmpR/PhoB-type" evidence="9">
    <location>
        <begin position="124"/>
        <end position="222"/>
    </location>
</feature>
<feature type="domain" description="OmpR/PhoB-type" evidence="11">
    <location>
        <begin position="124"/>
        <end position="222"/>
    </location>
</feature>
<dbReference type="PANTHER" id="PTHR48111:SF22">
    <property type="entry name" value="REGULATOR OF RPOS"/>
    <property type="match status" value="1"/>
</dbReference>
<dbReference type="SUPFAM" id="SSF52172">
    <property type="entry name" value="CheY-like"/>
    <property type="match status" value="1"/>
</dbReference>
<dbReference type="InterPro" id="IPR011006">
    <property type="entry name" value="CheY-like_superfamily"/>
</dbReference>
<dbReference type="GO" id="GO:0000156">
    <property type="term" value="F:phosphorelay response regulator activity"/>
    <property type="evidence" value="ECO:0007669"/>
    <property type="project" value="TreeGrafter"/>
</dbReference>
<dbReference type="GO" id="GO:0005829">
    <property type="term" value="C:cytosol"/>
    <property type="evidence" value="ECO:0007669"/>
    <property type="project" value="TreeGrafter"/>
</dbReference>
<keyword evidence="3" id="KW-0902">Two-component regulatory system</keyword>
<dbReference type="Gene3D" id="3.40.50.2300">
    <property type="match status" value="1"/>
</dbReference>
<evidence type="ECO:0000256" key="9">
    <source>
        <dbReference type="PROSITE-ProRule" id="PRU01091"/>
    </source>
</evidence>
<evidence type="ECO:0000256" key="1">
    <source>
        <dbReference type="ARBA" id="ARBA00018672"/>
    </source>
</evidence>
<dbReference type="InterPro" id="IPR001867">
    <property type="entry name" value="OmpR/PhoB-type_DNA-bd"/>
</dbReference>
<dbReference type="GO" id="GO:0032993">
    <property type="term" value="C:protein-DNA complex"/>
    <property type="evidence" value="ECO:0007669"/>
    <property type="project" value="TreeGrafter"/>
</dbReference>
<dbReference type="PANTHER" id="PTHR48111">
    <property type="entry name" value="REGULATOR OF RPOS"/>
    <property type="match status" value="1"/>
</dbReference>
<comment type="caution">
    <text evidence="12">The sequence shown here is derived from an EMBL/GenBank/DDBJ whole genome shotgun (WGS) entry which is preliminary data.</text>
</comment>
<dbReference type="PROSITE" id="PS50110">
    <property type="entry name" value="RESPONSE_REGULATORY"/>
    <property type="match status" value="1"/>
</dbReference>
<dbReference type="InterPro" id="IPR036388">
    <property type="entry name" value="WH-like_DNA-bd_sf"/>
</dbReference>
<keyword evidence="4" id="KW-0805">Transcription regulation</keyword>
<dbReference type="InterPro" id="IPR001789">
    <property type="entry name" value="Sig_transdc_resp-reg_receiver"/>
</dbReference>
<dbReference type="PROSITE" id="PS51755">
    <property type="entry name" value="OMPR_PHOB"/>
    <property type="match status" value="1"/>
</dbReference>
<dbReference type="EMBL" id="NOJY02000006">
    <property type="protein sequence ID" value="RDY28520.1"/>
    <property type="molecule type" value="Genomic_DNA"/>
</dbReference>
<evidence type="ECO:0000259" key="11">
    <source>
        <dbReference type="PROSITE" id="PS51755"/>
    </source>
</evidence>
<evidence type="ECO:0000256" key="8">
    <source>
        <dbReference type="PROSITE-ProRule" id="PRU00169"/>
    </source>
</evidence>
<evidence type="ECO:0000256" key="2">
    <source>
        <dbReference type="ARBA" id="ARBA00022553"/>
    </source>
</evidence>
<keyword evidence="6" id="KW-0804">Transcription</keyword>
<keyword evidence="5 9" id="KW-0238">DNA-binding</keyword>
<name>A0A371J6W3_9FIRM</name>
<comment type="function">
    <text evidence="7">May play the central regulatory role in sporulation. It may be an element of the effector pathway responsible for the activation of sporulation genes in response to nutritional stress. Spo0A may act in concert with spo0H (a sigma factor) to control the expression of some genes that are critical to the sporulation process.</text>
</comment>
<gene>
    <name evidence="12" type="ORF">CHL78_004860</name>
</gene>
<dbReference type="CDD" id="cd00383">
    <property type="entry name" value="trans_reg_C"/>
    <property type="match status" value="1"/>
</dbReference>
<dbReference type="OrthoDB" id="9790442at2"/>
<dbReference type="GO" id="GO:0000976">
    <property type="term" value="F:transcription cis-regulatory region binding"/>
    <property type="evidence" value="ECO:0007669"/>
    <property type="project" value="TreeGrafter"/>
</dbReference>
<dbReference type="SMART" id="SM00862">
    <property type="entry name" value="Trans_reg_C"/>
    <property type="match status" value="1"/>
</dbReference>
<protein>
    <recommendedName>
        <fullName evidence="1">Stage 0 sporulation protein A homolog</fullName>
    </recommendedName>
</protein>
<keyword evidence="2 8" id="KW-0597">Phosphoprotein</keyword>
<accession>A0A371J6W3</accession>
<dbReference type="Pfam" id="PF00072">
    <property type="entry name" value="Response_reg"/>
    <property type="match status" value="1"/>
</dbReference>
<feature type="modified residue" description="4-aspartylphosphate" evidence="8">
    <location>
        <position position="51"/>
    </location>
</feature>
<reference evidence="12 13" key="1">
    <citation type="journal article" date="2017" name="Genome Announc.">
        <title>Draft Genome Sequence of Romboutsia weinsteinii sp. nov. Strain CCRI-19649(T) Isolated from Surface Water.</title>
        <authorList>
            <person name="Maheux A.F."/>
            <person name="Boudreau D.K."/>
            <person name="Berube E."/>
            <person name="Boissinot M."/>
            <person name="Cantin P."/>
            <person name="Raymond F."/>
            <person name="Corbeil J."/>
            <person name="Omar R.F."/>
            <person name="Bergeron M.G."/>
        </authorList>
    </citation>
    <scope>NUCLEOTIDE SEQUENCE [LARGE SCALE GENOMIC DNA]</scope>
    <source>
        <strain evidence="12 13">CCRI-19649</strain>
    </source>
</reference>
<dbReference type="FunFam" id="3.40.50.2300:FF:000001">
    <property type="entry name" value="DNA-binding response regulator PhoB"/>
    <property type="match status" value="1"/>
</dbReference>
<dbReference type="Proteomes" id="UP000215694">
    <property type="component" value="Unassembled WGS sequence"/>
</dbReference>
<sequence>MRILVVEDEIDLLEAIAEGLRIDGYAVDTSDDGDEGLELALINDYDLIILDLNLPNIDGIDILKNIREHNKLTKILILTARSAIEDRVKGLDLGANDYLVKPFHFDELEARIRCLLRIKFIQEDNELKYKHLKIDMKSRKVYVDNNPIKLTKKEFSILEYLMKNINKVISQEELIEHVWDNSVDMFSNSVRVHINALRKKLKENLDYEVIKNVASVGYIIEALEEEN</sequence>
<evidence type="ECO:0000256" key="3">
    <source>
        <dbReference type="ARBA" id="ARBA00023012"/>
    </source>
</evidence>
<evidence type="ECO:0000256" key="6">
    <source>
        <dbReference type="ARBA" id="ARBA00023163"/>
    </source>
</evidence>
<evidence type="ECO:0000256" key="5">
    <source>
        <dbReference type="ARBA" id="ARBA00023125"/>
    </source>
</evidence>
<evidence type="ECO:0000259" key="10">
    <source>
        <dbReference type="PROSITE" id="PS50110"/>
    </source>
</evidence>
<feature type="domain" description="Response regulatory" evidence="10">
    <location>
        <begin position="2"/>
        <end position="116"/>
    </location>
</feature>
<evidence type="ECO:0000313" key="13">
    <source>
        <dbReference type="Proteomes" id="UP000215694"/>
    </source>
</evidence>
<evidence type="ECO:0000313" key="12">
    <source>
        <dbReference type="EMBL" id="RDY28520.1"/>
    </source>
</evidence>
<dbReference type="InterPro" id="IPR039420">
    <property type="entry name" value="WalR-like"/>
</dbReference>
<evidence type="ECO:0000256" key="7">
    <source>
        <dbReference type="ARBA" id="ARBA00024867"/>
    </source>
</evidence>
<evidence type="ECO:0000256" key="4">
    <source>
        <dbReference type="ARBA" id="ARBA00023015"/>
    </source>
</evidence>
<proteinExistence type="predicted"/>
<dbReference type="AlphaFoldDB" id="A0A371J6W3"/>